<dbReference type="InterPro" id="IPR010130">
    <property type="entry name" value="T1SS_OMP_TolC"/>
</dbReference>
<dbReference type="PANTHER" id="PTHR30026:SF22">
    <property type="entry name" value="OUTER MEMBRANE EFFLUX PROTEIN"/>
    <property type="match status" value="1"/>
</dbReference>
<keyword evidence="3" id="KW-0813">Transport</keyword>
<dbReference type="InterPro" id="IPR051906">
    <property type="entry name" value="TolC-like"/>
</dbReference>
<evidence type="ECO:0000256" key="9">
    <source>
        <dbReference type="SAM" id="SignalP"/>
    </source>
</evidence>
<evidence type="ECO:0000256" key="6">
    <source>
        <dbReference type="ARBA" id="ARBA00023136"/>
    </source>
</evidence>
<dbReference type="InterPro" id="IPR003423">
    <property type="entry name" value="OMP_efflux"/>
</dbReference>
<dbReference type="Gene3D" id="3.30.1330.60">
    <property type="entry name" value="OmpA-like domain"/>
    <property type="match status" value="1"/>
</dbReference>
<dbReference type="PANTHER" id="PTHR30026">
    <property type="entry name" value="OUTER MEMBRANE PROTEIN TOLC"/>
    <property type="match status" value="1"/>
</dbReference>
<dbReference type="PRINTS" id="PR01021">
    <property type="entry name" value="OMPADOMAIN"/>
</dbReference>
<dbReference type="SUPFAM" id="SSF56954">
    <property type="entry name" value="Outer membrane efflux proteins (OEP)"/>
    <property type="match status" value="1"/>
</dbReference>
<dbReference type="PROSITE" id="PS51123">
    <property type="entry name" value="OMPA_2"/>
    <property type="match status" value="1"/>
</dbReference>
<comment type="caution">
    <text evidence="11">The sequence shown here is derived from an EMBL/GenBank/DDBJ whole genome shotgun (WGS) entry which is preliminary data.</text>
</comment>
<keyword evidence="4" id="KW-1134">Transmembrane beta strand</keyword>
<sequence>MIHIRFKQAVLATAVGIASSIALAQNQAPAEGGIVTDFKTAVTQGVLLSPRVNADWYNFEATREAEMGARGGYLPSVDVYAEYGRERRETPLVDFGDYSRDATRFSITQMLFDGFATRDEVARLGYAKLSRYYEFKRSSEEAALEAVQAYLETVKFQQLVKFAEDNYKVHREVYDKIAERTGGGVNRGVDQEQASARVALAESNLVTEITNLHDVITRFHRVIHGQPADNLQLPAVPAGEIPAMRDTALEIAYQQSPVINAAIENLRSAQEALNATNSPFMPRVDLRYRNEVEHDTDGVEGRFDQEALELVFSYNLFRGGADSARKREYYNLYNAAIEERKQACLNVRQEVTIAFNNIEALEQQVMLTERNRIAQDKTRRAYRDQFDIGNRTLLDLLDSQNEYFDTQRAHITAQTDLATAQARTLSNMGLLLASLEVDGLNAERLAELDLDLGRDADDENAQALCPAAIPMPASVDREALFARLNASADPAAVAASSAALAGLAAGSDRYREVGGDMVALEMNVQFALNSSVISSAYDDEIANAAVVLREHPNIRATIEGHTDSTGTAEYNQWLSERRASSVRDMLIREHGIPGDQLVAVGRGQTLPIADNDTVEGRARNRRVEMVMDVAM</sequence>
<dbReference type="GO" id="GO:0015288">
    <property type="term" value="F:porin activity"/>
    <property type="evidence" value="ECO:0007669"/>
    <property type="project" value="TreeGrafter"/>
</dbReference>
<keyword evidence="12" id="KW-1185">Reference proteome</keyword>
<evidence type="ECO:0000313" key="11">
    <source>
        <dbReference type="EMBL" id="TGD71496.1"/>
    </source>
</evidence>
<dbReference type="InterPro" id="IPR036737">
    <property type="entry name" value="OmpA-like_sf"/>
</dbReference>
<reference evidence="11 12" key="1">
    <citation type="submission" date="2019-04" db="EMBL/GenBank/DDBJ databases">
        <title>Taxonomy of novel Haliea sp. from mangrove soil of West Coast of India.</title>
        <authorList>
            <person name="Verma A."/>
            <person name="Kumar P."/>
            <person name="Krishnamurthi S."/>
        </authorList>
    </citation>
    <scope>NUCLEOTIDE SEQUENCE [LARGE SCALE GENOMIC DNA]</scope>
    <source>
        <strain evidence="11 12">SAOS-164</strain>
    </source>
</reference>
<feature type="domain" description="OmpA-like" evidence="10">
    <location>
        <begin position="513"/>
        <end position="631"/>
    </location>
</feature>
<comment type="subcellular location">
    <subcellularLocation>
        <location evidence="1">Cell outer membrane</location>
    </subcellularLocation>
</comment>
<dbReference type="GO" id="GO:0015562">
    <property type="term" value="F:efflux transmembrane transporter activity"/>
    <property type="evidence" value="ECO:0007669"/>
    <property type="project" value="InterPro"/>
</dbReference>
<evidence type="ECO:0000256" key="3">
    <source>
        <dbReference type="ARBA" id="ARBA00022448"/>
    </source>
</evidence>
<dbReference type="EMBL" id="SRLE01000013">
    <property type="protein sequence ID" value="TGD71496.1"/>
    <property type="molecule type" value="Genomic_DNA"/>
</dbReference>
<evidence type="ECO:0000256" key="5">
    <source>
        <dbReference type="ARBA" id="ARBA00022692"/>
    </source>
</evidence>
<evidence type="ECO:0000256" key="7">
    <source>
        <dbReference type="ARBA" id="ARBA00023237"/>
    </source>
</evidence>
<keyword evidence="7" id="KW-0998">Cell outer membrane</keyword>
<feature type="signal peptide" evidence="9">
    <location>
        <begin position="1"/>
        <end position="24"/>
    </location>
</feature>
<evidence type="ECO:0000259" key="10">
    <source>
        <dbReference type="PROSITE" id="PS51123"/>
    </source>
</evidence>
<evidence type="ECO:0000256" key="1">
    <source>
        <dbReference type="ARBA" id="ARBA00004442"/>
    </source>
</evidence>
<dbReference type="InterPro" id="IPR006690">
    <property type="entry name" value="OMPA-like_CS"/>
</dbReference>
<feature type="chain" id="PRO_5021495410" evidence="9">
    <location>
        <begin position="25"/>
        <end position="631"/>
    </location>
</feature>
<dbReference type="Gene3D" id="1.20.1600.10">
    <property type="entry name" value="Outer membrane efflux proteins (OEP)"/>
    <property type="match status" value="1"/>
</dbReference>
<organism evidence="11 12">
    <name type="scientific">Mangrovimicrobium sediminis</name>
    <dbReference type="NCBI Taxonomy" id="2562682"/>
    <lineage>
        <taxon>Bacteria</taxon>
        <taxon>Pseudomonadati</taxon>
        <taxon>Pseudomonadota</taxon>
        <taxon>Gammaproteobacteria</taxon>
        <taxon>Cellvibrionales</taxon>
        <taxon>Halieaceae</taxon>
        <taxon>Mangrovimicrobium</taxon>
    </lineage>
</organism>
<keyword evidence="9" id="KW-0732">Signal</keyword>
<dbReference type="SUPFAM" id="SSF103088">
    <property type="entry name" value="OmpA-like"/>
    <property type="match status" value="1"/>
</dbReference>
<dbReference type="AlphaFoldDB" id="A0A4Z0LWF8"/>
<dbReference type="InterPro" id="IPR006665">
    <property type="entry name" value="OmpA-like"/>
</dbReference>
<dbReference type="Pfam" id="PF00691">
    <property type="entry name" value="OmpA"/>
    <property type="match status" value="1"/>
</dbReference>
<comment type="similarity">
    <text evidence="2">Belongs to the outer membrane factor (OMF) (TC 1.B.17) family.</text>
</comment>
<dbReference type="OrthoDB" id="9814637at2"/>
<name>A0A4Z0LWF8_9GAMM</name>
<dbReference type="CDD" id="cd07185">
    <property type="entry name" value="OmpA_C-like"/>
    <property type="match status" value="1"/>
</dbReference>
<dbReference type="GO" id="GO:1990281">
    <property type="term" value="C:efflux pump complex"/>
    <property type="evidence" value="ECO:0007669"/>
    <property type="project" value="TreeGrafter"/>
</dbReference>
<gene>
    <name evidence="11" type="ORF">E4634_17740</name>
</gene>
<dbReference type="RefSeq" id="WP_135446012.1">
    <property type="nucleotide sequence ID" value="NZ_SRLE01000013.1"/>
</dbReference>
<dbReference type="InterPro" id="IPR006664">
    <property type="entry name" value="OMP_bac"/>
</dbReference>
<dbReference type="GO" id="GO:0009279">
    <property type="term" value="C:cell outer membrane"/>
    <property type="evidence" value="ECO:0007669"/>
    <property type="project" value="UniProtKB-SubCell"/>
</dbReference>
<dbReference type="Pfam" id="PF02321">
    <property type="entry name" value="OEP"/>
    <property type="match status" value="2"/>
</dbReference>
<keyword evidence="6 8" id="KW-0472">Membrane</keyword>
<dbReference type="PROSITE" id="PS01068">
    <property type="entry name" value="OMPA_1"/>
    <property type="match status" value="1"/>
</dbReference>
<accession>A0A4Z0LWF8</accession>
<proteinExistence type="inferred from homology"/>
<evidence type="ECO:0000256" key="8">
    <source>
        <dbReference type="PROSITE-ProRule" id="PRU00473"/>
    </source>
</evidence>
<dbReference type="NCBIfam" id="TIGR01844">
    <property type="entry name" value="type_I_sec_TolC"/>
    <property type="match status" value="1"/>
</dbReference>
<evidence type="ECO:0000313" key="12">
    <source>
        <dbReference type="Proteomes" id="UP000298050"/>
    </source>
</evidence>
<evidence type="ECO:0000256" key="4">
    <source>
        <dbReference type="ARBA" id="ARBA00022452"/>
    </source>
</evidence>
<keyword evidence="5" id="KW-0812">Transmembrane</keyword>
<dbReference type="Proteomes" id="UP000298050">
    <property type="component" value="Unassembled WGS sequence"/>
</dbReference>
<protein>
    <submittedName>
        <fullName evidence="11">Transporter</fullName>
    </submittedName>
</protein>
<evidence type="ECO:0000256" key="2">
    <source>
        <dbReference type="ARBA" id="ARBA00007613"/>
    </source>
</evidence>